<evidence type="ECO:0000256" key="3">
    <source>
        <dbReference type="ARBA" id="ARBA00023015"/>
    </source>
</evidence>
<dbReference type="PANTHER" id="PTHR43133">
    <property type="entry name" value="RNA POLYMERASE ECF-TYPE SIGMA FACTO"/>
    <property type="match status" value="1"/>
</dbReference>
<dbReference type="NCBIfam" id="TIGR02937">
    <property type="entry name" value="sigma70-ECF"/>
    <property type="match status" value="1"/>
</dbReference>
<dbReference type="InterPro" id="IPR014305">
    <property type="entry name" value="RNA_pol_sigma-G_actinobac"/>
</dbReference>
<protein>
    <recommendedName>
        <fullName evidence="7">RNA polymerase sigma factor</fullName>
    </recommendedName>
</protein>
<evidence type="ECO:0000313" key="11">
    <source>
        <dbReference type="EMBL" id="MFC6091069.1"/>
    </source>
</evidence>
<dbReference type="GO" id="GO:0003899">
    <property type="term" value="F:DNA-directed RNA polymerase activity"/>
    <property type="evidence" value="ECO:0007669"/>
    <property type="project" value="UniProtKB-EC"/>
</dbReference>
<comment type="subunit">
    <text evidence="2">Interacts transiently with the RNA polymerase catalytic core formed by RpoA, RpoB, RpoC and RpoZ (2 alpha, 1 beta, 1 beta' and 1 omega subunit) to form the RNA polymerase holoenzyme that can initiate transcription.</text>
</comment>
<dbReference type="Pfam" id="PF12680">
    <property type="entry name" value="SnoaL_2"/>
    <property type="match status" value="1"/>
</dbReference>
<accession>A0ABW1P6Y8</accession>
<comment type="caution">
    <text evidence="11">The sequence shown here is derived from an EMBL/GenBank/DDBJ whole genome shotgun (WGS) entry which is preliminary data.</text>
</comment>
<dbReference type="InterPro" id="IPR000838">
    <property type="entry name" value="RNA_pol_sigma70_ECF_CS"/>
</dbReference>
<dbReference type="Pfam" id="PF04542">
    <property type="entry name" value="Sigma70_r2"/>
    <property type="match status" value="1"/>
</dbReference>
<evidence type="ECO:0000256" key="2">
    <source>
        <dbReference type="ARBA" id="ARBA00011344"/>
    </source>
</evidence>
<dbReference type="InterPro" id="IPR039425">
    <property type="entry name" value="RNA_pol_sigma-70-like"/>
</dbReference>
<evidence type="ECO:0000259" key="10">
    <source>
        <dbReference type="Pfam" id="PF12680"/>
    </source>
</evidence>
<proteinExistence type="inferred from homology"/>
<keyword evidence="4 7" id="KW-0731">Sigma factor</keyword>
<organism evidence="11 12">
    <name type="scientific">Saccharothrix lopnurensis</name>
    <dbReference type="NCBI Taxonomy" id="1670621"/>
    <lineage>
        <taxon>Bacteria</taxon>
        <taxon>Bacillati</taxon>
        <taxon>Actinomycetota</taxon>
        <taxon>Actinomycetes</taxon>
        <taxon>Pseudonocardiales</taxon>
        <taxon>Pseudonocardiaceae</taxon>
        <taxon>Saccharothrix</taxon>
    </lineage>
</organism>
<dbReference type="Pfam" id="PF08281">
    <property type="entry name" value="Sigma70_r4_2"/>
    <property type="match status" value="1"/>
</dbReference>
<dbReference type="PANTHER" id="PTHR43133:SF65">
    <property type="entry name" value="ECF RNA POLYMERASE SIGMA FACTOR SIGG"/>
    <property type="match status" value="1"/>
</dbReference>
<dbReference type="NCBIfam" id="TIGR02960">
    <property type="entry name" value="SigX5"/>
    <property type="match status" value="1"/>
</dbReference>
<dbReference type="SUPFAM" id="SSF54427">
    <property type="entry name" value="NTF2-like"/>
    <property type="match status" value="1"/>
</dbReference>
<dbReference type="InterPro" id="IPR032710">
    <property type="entry name" value="NTF2-like_dom_sf"/>
</dbReference>
<name>A0ABW1P6Y8_9PSEU</name>
<dbReference type="InterPro" id="IPR013324">
    <property type="entry name" value="RNA_pol_sigma_r3/r4-like"/>
</dbReference>
<evidence type="ECO:0000259" key="8">
    <source>
        <dbReference type="Pfam" id="PF04542"/>
    </source>
</evidence>
<keyword evidence="11" id="KW-0548">Nucleotidyltransferase</keyword>
<evidence type="ECO:0000256" key="6">
    <source>
        <dbReference type="ARBA" id="ARBA00023163"/>
    </source>
</evidence>
<dbReference type="InterPro" id="IPR013249">
    <property type="entry name" value="RNA_pol_sigma70_r4_t2"/>
</dbReference>
<feature type="domain" description="RNA polymerase sigma factor 70 region 4 type 2" evidence="9">
    <location>
        <begin position="126"/>
        <end position="177"/>
    </location>
</feature>
<dbReference type="RefSeq" id="WP_380637271.1">
    <property type="nucleotide sequence ID" value="NZ_JBHSQO010000015.1"/>
</dbReference>
<dbReference type="Gene3D" id="1.10.10.10">
    <property type="entry name" value="Winged helix-like DNA-binding domain superfamily/Winged helix DNA-binding domain"/>
    <property type="match status" value="1"/>
</dbReference>
<dbReference type="InterPro" id="IPR014284">
    <property type="entry name" value="RNA_pol_sigma-70_dom"/>
</dbReference>
<dbReference type="SUPFAM" id="SSF88659">
    <property type="entry name" value="Sigma3 and sigma4 domains of RNA polymerase sigma factors"/>
    <property type="match status" value="1"/>
</dbReference>
<feature type="domain" description="RNA polymerase sigma-70 region 2" evidence="8">
    <location>
        <begin position="16"/>
        <end position="78"/>
    </location>
</feature>
<dbReference type="InterPro" id="IPR037401">
    <property type="entry name" value="SnoaL-like"/>
</dbReference>
<keyword evidence="11" id="KW-0808">Transferase</keyword>
<dbReference type="EMBL" id="JBHSQO010000015">
    <property type="protein sequence ID" value="MFC6091069.1"/>
    <property type="molecule type" value="Genomic_DNA"/>
</dbReference>
<dbReference type="InterPro" id="IPR007627">
    <property type="entry name" value="RNA_pol_sigma70_r2"/>
</dbReference>
<keyword evidence="3 7" id="KW-0805">Transcription regulation</keyword>
<reference evidence="12" key="1">
    <citation type="journal article" date="2019" name="Int. J. Syst. Evol. Microbiol.">
        <title>The Global Catalogue of Microorganisms (GCM) 10K type strain sequencing project: providing services to taxonomists for standard genome sequencing and annotation.</title>
        <authorList>
            <consortium name="The Broad Institute Genomics Platform"/>
            <consortium name="The Broad Institute Genome Sequencing Center for Infectious Disease"/>
            <person name="Wu L."/>
            <person name="Ma J."/>
        </authorList>
    </citation>
    <scope>NUCLEOTIDE SEQUENCE [LARGE SCALE GENOMIC DNA]</scope>
    <source>
        <strain evidence="12">CGMCC 4.7246</strain>
    </source>
</reference>
<keyword evidence="12" id="KW-1185">Reference proteome</keyword>
<dbReference type="InterPro" id="IPR013325">
    <property type="entry name" value="RNA_pol_sigma_r2"/>
</dbReference>
<dbReference type="Gene3D" id="1.10.1740.10">
    <property type="match status" value="1"/>
</dbReference>
<evidence type="ECO:0000259" key="9">
    <source>
        <dbReference type="Pfam" id="PF08281"/>
    </source>
</evidence>
<keyword evidence="5 7" id="KW-0238">DNA-binding</keyword>
<dbReference type="InterPro" id="IPR036388">
    <property type="entry name" value="WH-like_DNA-bd_sf"/>
</dbReference>
<feature type="domain" description="SnoaL-like" evidence="10">
    <location>
        <begin position="200"/>
        <end position="300"/>
    </location>
</feature>
<keyword evidence="6 7" id="KW-0804">Transcription</keyword>
<gene>
    <name evidence="11" type="ORF">ACFP3R_17455</name>
</gene>
<dbReference type="SUPFAM" id="SSF88946">
    <property type="entry name" value="Sigma2 domain of RNA polymerase sigma factors"/>
    <property type="match status" value="1"/>
</dbReference>
<dbReference type="NCBIfam" id="NF006089">
    <property type="entry name" value="PRK08241.1"/>
    <property type="match status" value="1"/>
</dbReference>
<evidence type="ECO:0000313" key="12">
    <source>
        <dbReference type="Proteomes" id="UP001596220"/>
    </source>
</evidence>
<dbReference type="PROSITE" id="PS01063">
    <property type="entry name" value="SIGMA70_ECF"/>
    <property type="match status" value="1"/>
</dbReference>
<evidence type="ECO:0000256" key="5">
    <source>
        <dbReference type="ARBA" id="ARBA00023125"/>
    </source>
</evidence>
<dbReference type="Proteomes" id="UP001596220">
    <property type="component" value="Unassembled WGS sequence"/>
</dbReference>
<sequence length="317" mass="35189">MGEVPKTVVDFTGEAERYRHELRVHCYRMLGSFDEAEDLVQETLLKAWRARDTFEGRSSFRAWLYRIATNACLDVIGRRPAPAATGGMPAAEVPWLQPFPDELLDRAEPGAGPDAEVVARETIELAFLAAVQHLPGRQRAVLVLRDVLGWPAADTAALLGDTVPAVNSALHRARVTLRRHLPERRADWSGEPNARERAVVREFVEATESGDMPRLAAALREDATWTMPPQPEWHRGRDVLMGFWAPFMVGPEAIGEWRVLETRANRQPAVANYARRPGGACFEALALDVLRVEGDAIAEVITFPADRFALFGLPATL</sequence>
<dbReference type="Gene3D" id="3.10.450.50">
    <property type="match status" value="1"/>
</dbReference>
<comment type="similarity">
    <text evidence="1 7">Belongs to the sigma-70 factor family. ECF subfamily.</text>
</comment>
<evidence type="ECO:0000256" key="1">
    <source>
        <dbReference type="ARBA" id="ARBA00010641"/>
    </source>
</evidence>
<evidence type="ECO:0000256" key="4">
    <source>
        <dbReference type="ARBA" id="ARBA00023082"/>
    </source>
</evidence>
<evidence type="ECO:0000256" key="7">
    <source>
        <dbReference type="RuleBase" id="RU000716"/>
    </source>
</evidence>